<keyword evidence="1" id="KW-0472">Membrane</keyword>
<evidence type="ECO:0000313" key="3">
    <source>
        <dbReference type="EMBL" id="CAD8103351.1"/>
    </source>
</evidence>
<feature type="transmembrane region" description="Helical" evidence="1">
    <location>
        <begin position="348"/>
        <end position="370"/>
    </location>
</feature>
<dbReference type="PANTHER" id="PTHR45689:SF5">
    <property type="entry name" value="I[[H]] CHANNEL, ISOFORM E"/>
    <property type="match status" value="1"/>
</dbReference>
<dbReference type="EMBL" id="CAJJDN010000080">
    <property type="protein sequence ID" value="CAD8103351.1"/>
    <property type="molecule type" value="Genomic_DNA"/>
</dbReference>
<protein>
    <recommendedName>
        <fullName evidence="2">Cyclic nucleotide-binding domain-containing protein</fullName>
    </recommendedName>
</protein>
<dbReference type="Pfam" id="PF07885">
    <property type="entry name" value="Ion_trans_2"/>
    <property type="match status" value="1"/>
</dbReference>
<dbReference type="AlphaFoldDB" id="A0A8S1PK24"/>
<accession>A0A8S1PK24</accession>
<name>A0A8S1PK24_9CILI</name>
<feature type="transmembrane region" description="Helical" evidence="1">
    <location>
        <begin position="161"/>
        <end position="187"/>
    </location>
</feature>
<dbReference type="GO" id="GO:0003254">
    <property type="term" value="P:regulation of membrane depolarization"/>
    <property type="evidence" value="ECO:0007669"/>
    <property type="project" value="TreeGrafter"/>
</dbReference>
<dbReference type="InterPro" id="IPR000595">
    <property type="entry name" value="cNMP-bd_dom"/>
</dbReference>
<gene>
    <name evidence="3" type="ORF">PSON_ATCC_30995.1.T0800051</name>
</gene>
<sequence>MISQQQGSIQQHKAFAFPHQECYKEKDESFIQSQLSDLNVTPDRNSLNLGLQSQNLNIKKQMIKLPNNKVNQLMSSFTPKKLKIQLHQIPKYQTSNISKLIQRNKLINQFKKNILEQSYILQKDLKSKIESVLKLTKVKSEQLQDESDHLIPLMTSNSRFLFYWDIINLILDFVNLWYCAYLATILSFSTNDILLEIILLINTGFEIFLNFNRSILINGQFVRSRMIITETYLKGGFFLDFLGFLIWMLQIFVQSSNVYFEILVIFQIFLIVIRIFRKYSISTSQLYLKEYQTNLLDLFTLLLNLYFFAHIVACLWYYIGDKTQYLGQSWILKYEFSDKSNSEKYNAAFYWATMTMVTVGYGDITATNFYEILFSNVMMLVSSCIFGYSMNSIGMILNAIQNQNYRFRKTLQLVNTYMYSNNVNQSTQHKIRNYLQLQNERESQENVQALDTIISELPQELRLELQQNIKKKMVEKMKVLQGLFSKSTLANTASILTKKLMFPGQLLFQQNQSQDDGLYYLQSGSLQVIEEKSQNTLNLITAGNTFGEYSFFSGFKPLETIKALEFCQIYKLERNQFLQIIKRNHRDFEKFHQMKDQINLYKDFSKLRIPCNICKSYSHLDIQCPKLTYQPNFEQRFKKLQFQSENNTRCQRQRTKLKVNTLDVLNTIQVSVKSYMQQEISQILGQNPTNNNESPTHFQKIELQSNTLNLIDNEPIQTQGPVKSQNLENVPSIQCKNLIDYLAETEVNCLIDLEKQIQNVSIDIDKMYQYTNYMIHNNANHVIQQIGKKLSQQEKRIFQQQEIT</sequence>
<keyword evidence="1" id="KW-1133">Transmembrane helix</keyword>
<reference evidence="3" key="1">
    <citation type="submission" date="2021-01" db="EMBL/GenBank/DDBJ databases">
        <authorList>
            <consortium name="Genoscope - CEA"/>
            <person name="William W."/>
        </authorList>
    </citation>
    <scope>NUCLEOTIDE SEQUENCE</scope>
</reference>
<evidence type="ECO:0000256" key="1">
    <source>
        <dbReference type="SAM" id="Phobius"/>
    </source>
</evidence>
<dbReference type="PANTHER" id="PTHR45689">
    <property type="entry name" value="I[[H]] CHANNEL, ISOFORM E"/>
    <property type="match status" value="1"/>
</dbReference>
<dbReference type="InterPro" id="IPR051413">
    <property type="entry name" value="K/Na_HCN_channel"/>
</dbReference>
<keyword evidence="4" id="KW-1185">Reference proteome</keyword>
<proteinExistence type="predicted"/>
<dbReference type="Pfam" id="PF00027">
    <property type="entry name" value="cNMP_binding"/>
    <property type="match status" value="1"/>
</dbReference>
<feature type="transmembrane region" description="Helical" evidence="1">
    <location>
        <begin position="193"/>
        <end position="211"/>
    </location>
</feature>
<evidence type="ECO:0000259" key="2">
    <source>
        <dbReference type="PROSITE" id="PS50042"/>
    </source>
</evidence>
<dbReference type="SMART" id="SM00100">
    <property type="entry name" value="cNMP"/>
    <property type="match status" value="1"/>
</dbReference>
<feature type="transmembrane region" description="Helical" evidence="1">
    <location>
        <begin position="232"/>
        <end position="252"/>
    </location>
</feature>
<dbReference type="GO" id="GO:0098855">
    <property type="term" value="C:HCN channel complex"/>
    <property type="evidence" value="ECO:0007669"/>
    <property type="project" value="TreeGrafter"/>
</dbReference>
<comment type="caution">
    <text evidence="3">The sequence shown here is derived from an EMBL/GenBank/DDBJ whole genome shotgun (WGS) entry which is preliminary data.</text>
</comment>
<evidence type="ECO:0000313" key="4">
    <source>
        <dbReference type="Proteomes" id="UP000692954"/>
    </source>
</evidence>
<organism evidence="3 4">
    <name type="scientific">Paramecium sonneborni</name>
    <dbReference type="NCBI Taxonomy" id="65129"/>
    <lineage>
        <taxon>Eukaryota</taxon>
        <taxon>Sar</taxon>
        <taxon>Alveolata</taxon>
        <taxon>Ciliophora</taxon>
        <taxon>Intramacronucleata</taxon>
        <taxon>Oligohymenophorea</taxon>
        <taxon>Peniculida</taxon>
        <taxon>Parameciidae</taxon>
        <taxon>Paramecium</taxon>
    </lineage>
</organism>
<feature type="transmembrane region" description="Helical" evidence="1">
    <location>
        <begin position="377"/>
        <end position="400"/>
    </location>
</feature>
<keyword evidence="1" id="KW-0812">Transmembrane</keyword>
<feature type="domain" description="Cyclic nucleotide-binding" evidence="2">
    <location>
        <begin position="516"/>
        <end position="581"/>
    </location>
</feature>
<dbReference type="Proteomes" id="UP000692954">
    <property type="component" value="Unassembled WGS sequence"/>
</dbReference>
<feature type="transmembrane region" description="Helical" evidence="1">
    <location>
        <begin position="298"/>
        <end position="319"/>
    </location>
</feature>
<dbReference type="GO" id="GO:0035725">
    <property type="term" value="P:sodium ion transmembrane transport"/>
    <property type="evidence" value="ECO:0007669"/>
    <property type="project" value="TreeGrafter"/>
</dbReference>
<dbReference type="GO" id="GO:0005249">
    <property type="term" value="F:voltage-gated potassium channel activity"/>
    <property type="evidence" value="ECO:0007669"/>
    <property type="project" value="TreeGrafter"/>
</dbReference>
<dbReference type="CDD" id="cd00038">
    <property type="entry name" value="CAP_ED"/>
    <property type="match status" value="1"/>
</dbReference>
<feature type="transmembrane region" description="Helical" evidence="1">
    <location>
        <begin position="258"/>
        <end position="277"/>
    </location>
</feature>
<dbReference type="OrthoDB" id="292483at2759"/>
<dbReference type="PROSITE" id="PS50042">
    <property type="entry name" value="CNMP_BINDING_3"/>
    <property type="match status" value="1"/>
</dbReference>
<dbReference type="InterPro" id="IPR013099">
    <property type="entry name" value="K_chnl_dom"/>
</dbReference>